<feature type="domain" description="HTH OST-type" evidence="2">
    <location>
        <begin position="262"/>
        <end position="334"/>
    </location>
</feature>
<dbReference type="Gene3D" id="3.30.420.610">
    <property type="entry name" value="LOTUS domain-like"/>
    <property type="match status" value="2"/>
</dbReference>
<dbReference type="CDD" id="cd10910">
    <property type="entry name" value="PIN_limkain_b1_N_like"/>
    <property type="match status" value="1"/>
</dbReference>
<protein>
    <recommendedName>
        <fullName evidence="2">HTH OST-type domain-containing protein</fullName>
    </recommendedName>
</protein>
<dbReference type="GO" id="GO:0005777">
    <property type="term" value="C:peroxisome"/>
    <property type="evidence" value="ECO:0007669"/>
    <property type="project" value="InterPro"/>
</dbReference>
<dbReference type="PANTHER" id="PTHR14379">
    <property type="entry name" value="LIMKAIN B LKAP"/>
    <property type="match status" value="1"/>
</dbReference>
<evidence type="ECO:0000313" key="4">
    <source>
        <dbReference type="Proteomes" id="UP000657918"/>
    </source>
</evidence>
<feature type="region of interest" description="Disordered" evidence="1">
    <location>
        <begin position="352"/>
        <end position="378"/>
    </location>
</feature>
<dbReference type="OrthoDB" id="549353at2759"/>
<feature type="compositionally biased region" description="Low complexity" evidence="1">
    <location>
        <begin position="362"/>
        <end position="373"/>
    </location>
</feature>
<dbReference type="InterPro" id="IPR025677">
    <property type="entry name" value="OST-HTH-assoc_dom"/>
</dbReference>
<dbReference type="CDD" id="cd08824">
    <property type="entry name" value="LOTUS"/>
    <property type="match status" value="2"/>
</dbReference>
<name>A0A835MKM9_9ROSI</name>
<dbReference type="GO" id="GO:0010468">
    <property type="term" value="P:regulation of gene expression"/>
    <property type="evidence" value="ECO:0007669"/>
    <property type="project" value="InterPro"/>
</dbReference>
<dbReference type="Pfam" id="PF01936">
    <property type="entry name" value="NYN"/>
    <property type="match status" value="1"/>
</dbReference>
<feature type="region of interest" description="Disordered" evidence="1">
    <location>
        <begin position="811"/>
        <end position="862"/>
    </location>
</feature>
<comment type="caution">
    <text evidence="3">The sequence shown here is derived from an EMBL/GenBank/DDBJ whole genome shotgun (WGS) entry which is preliminary data.</text>
</comment>
<accession>A0A835MKM9</accession>
<feature type="compositionally biased region" description="Polar residues" evidence="1">
    <location>
        <begin position="811"/>
        <end position="821"/>
    </location>
</feature>
<dbReference type="PROSITE" id="PS51644">
    <property type="entry name" value="HTH_OST"/>
    <property type="match status" value="2"/>
</dbReference>
<dbReference type="PANTHER" id="PTHR14379:SF6">
    <property type="entry name" value="EMB|CAB71880.1"/>
    <property type="match status" value="1"/>
</dbReference>
<dbReference type="Pfam" id="PF14418">
    <property type="entry name" value="OHA"/>
    <property type="match status" value="1"/>
</dbReference>
<feature type="region of interest" description="Disordered" evidence="1">
    <location>
        <begin position="876"/>
        <end position="911"/>
    </location>
</feature>
<feature type="compositionally biased region" description="Polar residues" evidence="1">
    <location>
        <begin position="942"/>
        <end position="970"/>
    </location>
</feature>
<proteinExistence type="predicted"/>
<evidence type="ECO:0000313" key="3">
    <source>
        <dbReference type="EMBL" id="KAF9660923.1"/>
    </source>
</evidence>
<evidence type="ECO:0000259" key="2">
    <source>
        <dbReference type="PROSITE" id="PS51644"/>
    </source>
</evidence>
<dbReference type="InterPro" id="IPR021139">
    <property type="entry name" value="NYN"/>
</dbReference>
<gene>
    <name evidence="3" type="ORF">SADUNF_Sadunf19G0014200</name>
</gene>
<dbReference type="InterPro" id="IPR041966">
    <property type="entry name" value="LOTUS-like"/>
</dbReference>
<reference evidence="3 4" key="1">
    <citation type="submission" date="2020-10" db="EMBL/GenBank/DDBJ databases">
        <title>Plant Genome Project.</title>
        <authorList>
            <person name="Zhang R.-G."/>
        </authorList>
    </citation>
    <scope>NUCLEOTIDE SEQUENCE [LARGE SCALE GENOMIC DNA]</scope>
    <source>
        <strain evidence="3">FAFU-HL-1</strain>
        <tissue evidence="3">Leaf</tissue>
    </source>
</reference>
<dbReference type="InterPro" id="IPR024768">
    <property type="entry name" value="Marf1"/>
</dbReference>
<dbReference type="EMBL" id="JADGMS010000019">
    <property type="protein sequence ID" value="KAF9660923.1"/>
    <property type="molecule type" value="Genomic_DNA"/>
</dbReference>
<sequence length="999" mass="110350">MIIPKPFSSKTLLSLTTTPSSSSPFLYSIFISNFSASSLAPRHSHSQSNFHSESKNVRVSVWWDFENCNLPSGVNVYRVSQAITAAVRGNGIKGPIQITAFGDVLQLSRTNQEALSSTGVNLTHIPNGGKNSADRSLLIDLMCWVSQNPPPAHLFLISGDRDFANVLHRLRMNNYNILLATKDTAPSVLCSAASIMWLWDSLVKGEKLSGRHFNQPPDGPYASWYGYYKGALEDPFSIVEQPICSRVEDMPRASSEPAVRPIPKAVKKQICHILSSYPKGISITDLRIELMKSKVSVDKDFYGYKKFSRFLLSMPHILKLKDNGDGQFNVSSVAAKAPEPFLSSPCKFTPAIDNGSQPITRSSKSNSEEISVSGPVDGKLSLPSSPILNLKAPPTKLQQPSPLNENVVKMHAQKFPKQMEQLQQAQPPKQIEQPSAVAEKVETVNAKEIEDHLPAVKEPVSASEMGIFRKFWRRLFGRKDDDSMLKSHNVPVESPGDILVKKNECTLEECDPSGVKSPAQGEVPVYPIVEPTLENETAISSELHDGMPKKSPGLFNRVFNWFKLQGNSSDTSNDQPTEIAEQTTGKTEVFAVDYFWREMESFIVKKKGSLLISQSSTRKQIAQNLQKEGPLVLRSLNESDVLQLVDMIISEKKWVEECPSEAFPFKLTPFASQNIVGDSPASNGQSSMFLSSPLESNLQRQPGHEGDKKIQNIFQTGVSSPVSDEKPSARSRSEILGDCQKLVEEILKEFPGGYNMGCFRKLFLERYGYDLNAKKLGYPKLAFLLQIMPGVDIESNYIIPRNEMAMGSSAGRTVLNNTCPRSASSDSELSDASKKDEESDSTWEELGPADNSISGKEANESVSRMKEIGEIVKQPYPDYEYPFSDDEFSDSEEESGNLTWPGGEAKPAFKDANSSLLQLLDSWYSNNEGDFKNKPENPKSMFGSSTNGFQSSDSSRPGKKTGTSLGNYSSVADPVENKNEMVVDSILSSLNKSKKPRMV</sequence>
<feature type="compositionally biased region" description="Acidic residues" evidence="1">
    <location>
        <begin position="883"/>
        <end position="895"/>
    </location>
</feature>
<dbReference type="Gene3D" id="3.40.50.1010">
    <property type="entry name" value="5'-nuclease"/>
    <property type="match status" value="1"/>
</dbReference>
<dbReference type="AlphaFoldDB" id="A0A835MKM9"/>
<evidence type="ECO:0000256" key="1">
    <source>
        <dbReference type="SAM" id="MobiDB-lite"/>
    </source>
</evidence>
<organism evidence="3 4">
    <name type="scientific">Salix dunnii</name>
    <dbReference type="NCBI Taxonomy" id="1413687"/>
    <lineage>
        <taxon>Eukaryota</taxon>
        <taxon>Viridiplantae</taxon>
        <taxon>Streptophyta</taxon>
        <taxon>Embryophyta</taxon>
        <taxon>Tracheophyta</taxon>
        <taxon>Spermatophyta</taxon>
        <taxon>Magnoliopsida</taxon>
        <taxon>eudicotyledons</taxon>
        <taxon>Gunneridae</taxon>
        <taxon>Pentapetalae</taxon>
        <taxon>rosids</taxon>
        <taxon>fabids</taxon>
        <taxon>Malpighiales</taxon>
        <taxon>Salicaceae</taxon>
        <taxon>Saliceae</taxon>
        <taxon>Salix</taxon>
    </lineage>
</organism>
<dbReference type="InterPro" id="IPR025605">
    <property type="entry name" value="OST-HTH/LOTUS_dom"/>
</dbReference>
<dbReference type="Proteomes" id="UP000657918">
    <property type="component" value="Unassembled WGS sequence"/>
</dbReference>
<feature type="domain" description="HTH OST-type" evidence="2">
    <location>
        <begin position="735"/>
        <end position="811"/>
    </location>
</feature>
<keyword evidence="4" id="KW-1185">Reference proteome</keyword>
<feature type="region of interest" description="Disordered" evidence="1">
    <location>
        <begin position="925"/>
        <end position="979"/>
    </location>
</feature>
<dbReference type="Pfam" id="PF12872">
    <property type="entry name" value="OST-HTH"/>
    <property type="match status" value="2"/>
</dbReference>
<dbReference type="GO" id="GO:0004540">
    <property type="term" value="F:RNA nuclease activity"/>
    <property type="evidence" value="ECO:0007669"/>
    <property type="project" value="InterPro"/>
</dbReference>